<evidence type="ECO:0000313" key="2">
    <source>
        <dbReference type="Proteomes" id="UP000473014"/>
    </source>
</evidence>
<dbReference type="AlphaFoldDB" id="A0A6G2BHL2"/>
<dbReference type="OrthoDB" id="4186450at2"/>
<gene>
    <name evidence="1" type="ORF">F0L17_21075</name>
</gene>
<name>A0A6G2BHL2_9ACTN</name>
<reference evidence="1 2" key="1">
    <citation type="submission" date="2019-11" db="EMBL/GenBank/DDBJ databases">
        <authorList>
            <person name="Yuan L."/>
        </authorList>
    </citation>
    <scope>NUCLEOTIDE SEQUENCE [LARGE SCALE GENOMIC DNA]</scope>
    <source>
        <strain evidence="1 2">TRM43335</strain>
    </source>
</reference>
<dbReference type="Proteomes" id="UP000473014">
    <property type="component" value="Unassembled WGS sequence"/>
</dbReference>
<keyword evidence="2" id="KW-1185">Reference proteome</keyword>
<evidence type="ECO:0000313" key="1">
    <source>
        <dbReference type="EMBL" id="MTE21559.1"/>
    </source>
</evidence>
<dbReference type="EMBL" id="WIXO01000001">
    <property type="protein sequence ID" value="MTE21559.1"/>
    <property type="molecule type" value="Genomic_DNA"/>
</dbReference>
<proteinExistence type="predicted"/>
<dbReference type="RefSeq" id="WP_155072284.1">
    <property type="nucleotide sequence ID" value="NZ_WIXO01000001.1"/>
</dbReference>
<protein>
    <submittedName>
        <fullName evidence="1">Nuclear transport factor 2 family protein</fullName>
    </submittedName>
</protein>
<accession>A0A6G2BHL2</accession>
<comment type="caution">
    <text evidence="1">The sequence shown here is derived from an EMBL/GenBank/DDBJ whole genome shotgun (WGS) entry which is preliminary data.</text>
</comment>
<organism evidence="1 2">
    <name type="scientific">Streptomyces taklimakanensis</name>
    <dbReference type="NCBI Taxonomy" id="2569853"/>
    <lineage>
        <taxon>Bacteria</taxon>
        <taxon>Bacillati</taxon>
        <taxon>Actinomycetota</taxon>
        <taxon>Actinomycetes</taxon>
        <taxon>Kitasatosporales</taxon>
        <taxon>Streptomycetaceae</taxon>
        <taxon>Streptomyces</taxon>
    </lineage>
</organism>
<sequence>MQRSEIAEALTGYAPTEEDLEGLRKWFETYDALAAEPTDEGVERMADLAVFPLNLVTDGSGGDGWTGQWDRAEYVRTMRAVMGGASGGGDTAGGTGGELRFESTRTPFFLTPRIAVVFTEATMTTGDGEEHRLNYADVLVRRGDTWAFQTMIQGGWADMLEGGDGGAR</sequence>